<keyword evidence="3" id="KW-1185">Reference proteome</keyword>
<proteinExistence type="inferred from homology"/>
<protein>
    <submittedName>
        <fullName evidence="2">Elongation factor P 5-aminopentanone reductase</fullName>
    </submittedName>
</protein>
<dbReference type="GO" id="GO:0003746">
    <property type="term" value="F:translation elongation factor activity"/>
    <property type="evidence" value="ECO:0007669"/>
    <property type="project" value="UniProtKB-KW"/>
</dbReference>
<evidence type="ECO:0000256" key="1">
    <source>
        <dbReference type="ARBA" id="ARBA00006484"/>
    </source>
</evidence>
<dbReference type="RefSeq" id="WP_390271510.1">
    <property type="nucleotide sequence ID" value="NZ_JBHRSA010000034.1"/>
</dbReference>
<dbReference type="InterPro" id="IPR036291">
    <property type="entry name" value="NAD(P)-bd_dom_sf"/>
</dbReference>
<comment type="similarity">
    <text evidence="1">Belongs to the short-chain dehydrogenases/reductases (SDR) family.</text>
</comment>
<dbReference type="PANTHER" id="PTHR42879">
    <property type="entry name" value="3-OXOACYL-(ACYL-CARRIER-PROTEIN) REDUCTASE"/>
    <property type="match status" value="1"/>
</dbReference>
<dbReference type="PANTHER" id="PTHR42879:SF2">
    <property type="entry name" value="3-OXOACYL-[ACYL-CARRIER-PROTEIN] REDUCTASE FABG"/>
    <property type="match status" value="1"/>
</dbReference>
<sequence length="238" mass="26476">MKKNVLVVGASGDIGIAISRRLAEEGYHLLLHFNRNRQPIDTLREELEGESVLAVIQSDLSREEEIKRFLTELVFPVDHIVFASGMAHYGLFQEAPEQIMDEMLMLHVKAPWMITKHLLPRMIQDKAGNIVLVTSIWGEEGASNEVIYSSVKGAQNAFVKALAKEAGPSGILVNAVSPGFIETKMNQQISREEREAIMEEIPLSRAGKPDEVAHVVSFLLEKKSSYIQGEIIKISGGW</sequence>
<dbReference type="SUPFAM" id="SSF51735">
    <property type="entry name" value="NAD(P)-binding Rossmann-fold domains"/>
    <property type="match status" value="1"/>
</dbReference>
<dbReference type="EMBL" id="JBHRSA010000034">
    <property type="protein sequence ID" value="MFC3040357.1"/>
    <property type="molecule type" value="Genomic_DNA"/>
</dbReference>
<keyword evidence="2" id="KW-0251">Elongation factor</keyword>
<dbReference type="Proteomes" id="UP001595279">
    <property type="component" value="Unassembled WGS sequence"/>
</dbReference>
<dbReference type="InterPro" id="IPR050259">
    <property type="entry name" value="SDR"/>
</dbReference>
<reference evidence="3" key="1">
    <citation type="journal article" date="2019" name="Int. J. Syst. Evol. Microbiol.">
        <title>The Global Catalogue of Microorganisms (GCM) 10K type strain sequencing project: providing services to taxonomists for standard genome sequencing and annotation.</title>
        <authorList>
            <consortium name="The Broad Institute Genomics Platform"/>
            <consortium name="The Broad Institute Genome Sequencing Center for Infectious Disease"/>
            <person name="Wu L."/>
            <person name="Ma J."/>
        </authorList>
    </citation>
    <scope>NUCLEOTIDE SEQUENCE [LARGE SCALE GENOMIC DNA]</scope>
    <source>
        <strain evidence="3">KCTC 13128</strain>
    </source>
</reference>
<dbReference type="PRINTS" id="PR00081">
    <property type="entry name" value="GDHRDH"/>
</dbReference>
<keyword evidence="2" id="KW-0648">Protein biosynthesis</keyword>
<evidence type="ECO:0000313" key="2">
    <source>
        <dbReference type="EMBL" id="MFC3040357.1"/>
    </source>
</evidence>
<dbReference type="NCBIfam" id="NF047420">
    <property type="entry name" value="EF_P_mod_YmfI"/>
    <property type="match status" value="1"/>
</dbReference>
<gene>
    <name evidence="2" type="primary">ymfI</name>
    <name evidence="2" type="ORF">ACFOGI_08815</name>
</gene>
<dbReference type="Gene3D" id="3.40.50.720">
    <property type="entry name" value="NAD(P)-binding Rossmann-like Domain"/>
    <property type="match status" value="1"/>
</dbReference>
<comment type="caution">
    <text evidence="2">The sequence shown here is derived from an EMBL/GenBank/DDBJ whole genome shotgun (WGS) entry which is preliminary data.</text>
</comment>
<name>A0ABV7CVC1_9BACI</name>
<dbReference type="Pfam" id="PF13561">
    <property type="entry name" value="adh_short_C2"/>
    <property type="match status" value="1"/>
</dbReference>
<dbReference type="CDD" id="cd05233">
    <property type="entry name" value="SDR_c"/>
    <property type="match status" value="1"/>
</dbReference>
<evidence type="ECO:0000313" key="3">
    <source>
        <dbReference type="Proteomes" id="UP001595279"/>
    </source>
</evidence>
<accession>A0ABV7CVC1</accession>
<dbReference type="InterPro" id="IPR002347">
    <property type="entry name" value="SDR_fam"/>
</dbReference>
<organism evidence="2 3">
    <name type="scientific">Virgibacillus xinjiangensis</name>
    <dbReference type="NCBI Taxonomy" id="393090"/>
    <lineage>
        <taxon>Bacteria</taxon>
        <taxon>Bacillati</taxon>
        <taxon>Bacillota</taxon>
        <taxon>Bacilli</taxon>
        <taxon>Bacillales</taxon>
        <taxon>Bacillaceae</taxon>
        <taxon>Virgibacillus</taxon>
    </lineage>
</organism>